<dbReference type="InterPro" id="IPR043682">
    <property type="entry name" value="RqcH_bacterial"/>
</dbReference>
<reference evidence="7 8" key="1">
    <citation type="submission" date="2020-10" db="EMBL/GenBank/DDBJ databases">
        <authorList>
            <person name="Castelo-Branco R."/>
            <person name="Eusebio N."/>
            <person name="Adriana R."/>
            <person name="Vieira A."/>
            <person name="Brugerolle De Fraissinette N."/>
            <person name="Rezende De Castro R."/>
            <person name="Schneider M.P."/>
            <person name="Vasconcelos V."/>
            <person name="Leao P.N."/>
        </authorList>
    </citation>
    <scope>NUCLEOTIDE SEQUENCE [LARGE SCALE GENOMIC DNA]</scope>
    <source>
        <strain evidence="7 8">LEGE 00031</strain>
    </source>
</reference>
<comment type="function">
    <text evidence="5">Key component of the ribosome quality control system (RQC), a ribosome-associated complex that mediates the extraction of incompletely synthesized nascent chains from stalled ribosomes and their subsequent degradation. RqcH recruits Ala-charged tRNA, and with RqcP directs the elongation of stalled nascent chains on 50S ribosomal subunits, leading to non-templated C-terminal alanine extensions (Ala tail). The Ala tail promotes nascent chain degradation. May add between 1 and at least 8 Ala residues. Binds to stalled 50S ribosomal subunits.</text>
</comment>
<comment type="subunit">
    <text evidence="5">Associates with stalled 50S ribosomal subunits. Binds to RqcP.</text>
</comment>
<evidence type="ECO:0000256" key="3">
    <source>
        <dbReference type="ARBA" id="ARBA00022884"/>
    </source>
</evidence>
<dbReference type="InterPro" id="IPR008532">
    <property type="entry name" value="NFACT_RNA-bd"/>
</dbReference>
<dbReference type="Gene3D" id="2.30.310.10">
    <property type="entry name" value="ibrinogen binding protein from staphylococcus aureus domain"/>
    <property type="match status" value="1"/>
</dbReference>
<sequence>MQAVDYTTLMAICAELQDDWLPARIEQVYQHDRHGLSLALRTLEKRGWLTLAWHPQGARLCLDVPPPQEPDTFTLSDQLRHQLKGLALTSLAPLQPWERVIDLAIAKRPGDEPLYHLFLEVMGKYSNLILTDAQRQIITVAHQVSAQQSRVRTVQTGQPYQPPPPLLATPPLLTESLDDWRERVQLIPGLLSKQLLKSYRGVSPMVVKSLLAWAGIDDQINNQALTPNQWENLFSAWQIWLQRLEKADFVGKRLPRGYTVLAASSDVHGVKPAQEKGDRPLLAINEMVSEYYRRELGRENFQQLQHQIQQKLATLIGKLQQKAQTFQQRLAAAANAQQYQRQADLLMAYLHQGQPGLSAITLPDFDDQAPVTIPLQPDKTLIQNAQRLYKQQQKLNRAEAAILPLLAEVNQELAYLTQVETSVQALTEFDAPADWQTLTEIRDELVEQGYLTLSHGRPRRKEAETFEPHQGLTPSGFPLWIGRNNRQNDYLSFRVATEYDLWFHAQEIAGSHVLLRLPPGAIADEQDLQLAADWAAYYSRGRGEEQVPVVYTQPKYVFKPKGSKPGMVIYQQETVIWGKPGAVNSKEEKS</sequence>
<evidence type="ECO:0000256" key="2">
    <source>
        <dbReference type="ARBA" id="ARBA00022730"/>
    </source>
</evidence>
<evidence type="ECO:0000256" key="1">
    <source>
        <dbReference type="ARBA" id="ARBA00022555"/>
    </source>
</evidence>
<keyword evidence="4 5" id="KW-0648">Protein biosynthesis</keyword>
<evidence type="ECO:0000256" key="4">
    <source>
        <dbReference type="ARBA" id="ARBA00022917"/>
    </source>
</evidence>
<evidence type="ECO:0000259" key="6">
    <source>
        <dbReference type="Pfam" id="PF05670"/>
    </source>
</evidence>
<evidence type="ECO:0000313" key="7">
    <source>
        <dbReference type="EMBL" id="MBE9253097.1"/>
    </source>
</evidence>
<dbReference type="InterPro" id="IPR051608">
    <property type="entry name" value="RQC_Subunit_NEMF"/>
</dbReference>
<evidence type="ECO:0000313" key="8">
    <source>
        <dbReference type="Proteomes" id="UP000658720"/>
    </source>
</evidence>
<protein>
    <recommendedName>
        <fullName evidence="5">Rqc2 homolog RqcH</fullName>
        <shortName evidence="5">RqcH</shortName>
    </recommendedName>
</protein>
<dbReference type="Pfam" id="PF05670">
    <property type="entry name" value="NFACT-R_1"/>
    <property type="match status" value="1"/>
</dbReference>
<name>A0ABR9VP43_9SYNC</name>
<gene>
    <name evidence="5" type="primary">rqcH</name>
    <name evidence="7" type="ORF">IQ217_04310</name>
</gene>
<dbReference type="Proteomes" id="UP000658720">
    <property type="component" value="Unassembled WGS sequence"/>
</dbReference>
<keyword evidence="2 5" id="KW-0699">rRNA-binding</keyword>
<comment type="caution">
    <text evidence="7">The sequence shown here is derived from an EMBL/GenBank/DDBJ whole genome shotgun (WGS) entry which is preliminary data.</text>
</comment>
<evidence type="ECO:0000256" key="5">
    <source>
        <dbReference type="HAMAP-Rule" id="MF_00844"/>
    </source>
</evidence>
<proteinExistence type="inferred from homology"/>
<accession>A0ABR9VP43</accession>
<organism evidence="7 8">
    <name type="scientific">Synechocystis salina LEGE 00031</name>
    <dbReference type="NCBI Taxonomy" id="1828736"/>
    <lineage>
        <taxon>Bacteria</taxon>
        <taxon>Bacillati</taxon>
        <taxon>Cyanobacteriota</taxon>
        <taxon>Cyanophyceae</taxon>
        <taxon>Synechococcales</taxon>
        <taxon>Merismopediaceae</taxon>
        <taxon>Synechocystis</taxon>
    </lineage>
</organism>
<dbReference type="PANTHER" id="PTHR15239:SF6">
    <property type="entry name" value="RIBOSOME QUALITY CONTROL COMPLEX SUBUNIT NEMF"/>
    <property type="match status" value="1"/>
</dbReference>
<comment type="similarity">
    <text evidence="5">Belongs to the NEMF family.</text>
</comment>
<keyword evidence="1 5" id="KW-0820">tRNA-binding</keyword>
<dbReference type="HAMAP" id="MF_00844_B">
    <property type="entry name" value="RqcH_B"/>
    <property type="match status" value="1"/>
</dbReference>
<dbReference type="EMBL" id="JADEVV010000008">
    <property type="protein sequence ID" value="MBE9253097.1"/>
    <property type="molecule type" value="Genomic_DNA"/>
</dbReference>
<dbReference type="PANTHER" id="PTHR15239">
    <property type="entry name" value="NUCLEAR EXPORT MEDIATOR FACTOR NEMF"/>
    <property type="match status" value="1"/>
</dbReference>
<keyword evidence="3 5" id="KW-0694">RNA-binding</keyword>
<keyword evidence="8" id="KW-1185">Reference proteome</keyword>
<feature type="domain" description="NFACT RNA-binding" evidence="6">
    <location>
        <begin position="475"/>
        <end position="562"/>
    </location>
</feature>
<dbReference type="RefSeq" id="WP_194019038.1">
    <property type="nucleotide sequence ID" value="NZ_JADEVV010000008.1"/>
</dbReference>
<dbReference type="Pfam" id="PF05833">
    <property type="entry name" value="NFACT_N"/>
    <property type="match status" value="1"/>
</dbReference>